<name>A0A6G5AI40_RHIMP</name>
<dbReference type="OrthoDB" id="6505169at2759"/>
<evidence type="ECO:0000313" key="1">
    <source>
        <dbReference type="EMBL" id="NIE50268.1"/>
    </source>
</evidence>
<organism evidence="1">
    <name type="scientific">Rhipicephalus microplus</name>
    <name type="common">Cattle tick</name>
    <name type="synonym">Boophilus microplus</name>
    <dbReference type="NCBI Taxonomy" id="6941"/>
    <lineage>
        <taxon>Eukaryota</taxon>
        <taxon>Metazoa</taxon>
        <taxon>Ecdysozoa</taxon>
        <taxon>Arthropoda</taxon>
        <taxon>Chelicerata</taxon>
        <taxon>Arachnida</taxon>
        <taxon>Acari</taxon>
        <taxon>Parasitiformes</taxon>
        <taxon>Ixodida</taxon>
        <taxon>Ixodoidea</taxon>
        <taxon>Ixodidae</taxon>
        <taxon>Rhipicephalinae</taxon>
        <taxon>Rhipicephalus</taxon>
        <taxon>Boophilus</taxon>
    </lineage>
</organism>
<dbReference type="AlphaFoldDB" id="A0A6G5AI40"/>
<proteinExistence type="predicted"/>
<protein>
    <submittedName>
        <fullName evidence="1">Uncharacterized protein</fullName>
    </submittedName>
</protein>
<dbReference type="EMBL" id="GIKN01007995">
    <property type="protein sequence ID" value="NIE50268.1"/>
    <property type="molecule type" value="Transcribed_RNA"/>
</dbReference>
<reference evidence="1" key="1">
    <citation type="submission" date="2020-03" db="EMBL/GenBank/DDBJ databases">
        <title>A transcriptome and proteome of the tick Rhipicephalus microplus shaped by the genetic composition of its hosts and developmental stage.</title>
        <authorList>
            <person name="Garcia G.R."/>
            <person name="Ribeiro J.M.C."/>
            <person name="Maruyama S.R."/>
            <person name="Gardinasse L.G."/>
            <person name="Nelson K."/>
            <person name="Ferreira B.R."/>
            <person name="Andrade T.G."/>
            <person name="Santos I.K.F.M."/>
        </authorList>
    </citation>
    <scope>NUCLEOTIDE SEQUENCE</scope>
    <source>
        <strain evidence="1">NSGR</strain>
        <tissue evidence="1">Salivary glands</tissue>
    </source>
</reference>
<sequence length="165" mass="18564">MRELKADPGTNCDLLHFRSQRFNRACIALQNISPTTCAAFQERKLLIGPVDTIIDQLKDMVNDFVRDKAKAETLVEKIESARECLNMTGGIREEVMKKLTSGIIPTMTECAGRIKDIMEAPAKILAMKQCFTEKLQEFMKSNGMTHDERRILDNIGKCIKASVPS</sequence>
<dbReference type="VEuPathDB" id="VectorBase:LOC119172129"/>
<accession>A0A6G5AI40</accession>